<dbReference type="Pfam" id="PF00294">
    <property type="entry name" value="PfkB"/>
    <property type="match status" value="1"/>
</dbReference>
<keyword evidence="1" id="KW-0808">Transferase</keyword>
<proteinExistence type="predicted"/>
<dbReference type="Proteomes" id="UP000199671">
    <property type="component" value="Unassembled WGS sequence"/>
</dbReference>
<dbReference type="InterPro" id="IPR029056">
    <property type="entry name" value="Ribokinase-like"/>
</dbReference>
<dbReference type="SUPFAM" id="SSF53613">
    <property type="entry name" value="Ribokinase-like"/>
    <property type="match status" value="1"/>
</dbReference>
<dbReference type="InterPro" id="IPR011611">
    <property type="entry name" value="PfkB_dom"/>
</dbReference>
<dbReference type="Gene3D" id="3.40.1190.20">
    <property type="match status" value="1"/>
</dbReference>
<feature type="domain" description="Carbohydrate kinase PfkB" evidence="3">
    <location>
        <begin position="14"/>
        <end position="322"/>
    </location>
</feature>
<dbReference type="PANTHER" id="PTHR10584">
    <property type="entry name" value="SUGAR KINASE"/>
    <property type="match status" value="1"/>
</dbReference>
<dbReference type="PANTHER" id="PTHR10584:SF166">
    <property type="entry name" value="RIBOKINASE"/>
    <property type="match status" value="1"/>
</dbReference>
<dbReference type="AlphaFoldDB" id="A0A1G9WX58"/>
<dbReference type="RefSeq" id="WP_092610696.1">
    <property type="nucleotide sequence ID" value="NZ_FNHU01000008.1"/>
</dbReference>
<organism evidence="4 5">
    <name type="scientific">Actinomyces ruminicola</name>
    <dbReference type="NCBI Taxonomy" id="332524"/>
    <lineage>
        <taxon>Bacteria</taxon>
        <taxon>Bacillati</taxon>
        <taxon>Actinomycetota</taxon>
        <taxon>Actinomycetes</taxon>
        <taxon>Actinomycetales</taxon>
        <taxon>Actinomycetaceae</taxon>
        <taxon>Actinomyces</taxon>
    </lineage>
</organism>
<protein>
    <submittedName>
        <fullName evidence="4">Sugar or nucleoside kinase, ribokinase family</fullName>
    </submittedName>
</protein>
<gene>
    <name evidence="4" type="ORF">SAMN04487766_10883</name>
</gene>
<evidence type="ECO:0000313" key="4">
    <source>
        <dbReference type="EMBL" id="SDM89082.1"/>
    </source>
</evidence>
<evidence type="ECO:0000256" key="2">
    <source>
        <dbReference type="ARBA" id="ARBA00022777"/>
    </source>
</evidence>
<accession>A0A1G9WX58</accession>
<name>A0A1G9WX58_9ACTO</name>
<keyword evidence="2 4" id="KW-0418">Kinase</keyword>
<reference evidence="4 5" key="1">
    <citation type="submission" date="2016-10" db="EMBL/GenBank/DDBJ databases">
        <authorList>
            <person name="de Groot N.N."/>
        </authorList>
    </citation>
    <scope>NUCLEOTIDE SEQUENCE [LARGE SCALE GENOMIC DNA]</scope>
    <source>
        <strain evidence="4 5">KPR-7B</strain>
    </source>
</reference>
<evidence type="ECO:0000259" key="3">
    <source>
        <dbReference type="Pfam" id="PF00294"/>
    </source>
</evidence>
<dbReference type="EMBL" id="FNHU01000008">
    <property type="protein sequence ID" value="SDM89082.1"/>
    <property type="molecule type" value="Genomic_DNA"/>
</dbReference>
<evidence type="ECO:0000313" key="5">
    <source>
        <dbReference type="Proteomes" id="UP000199671"/>
    </source>
</evidence>
<evidence type="ECO:0000256" key="1">
    <source>
        <dbReference type="ARBA" id="ARBA00022679"/>
    </source>
</evidence>
<dbReference type="GO" id="GO:0016301">
    <property type="term" value="F:kinase activity"/>
    <property type="evidence" value="ECO:0007669"/>
    <property type="project" value="UniProtKB-KW"/>
</dbReference>
<dbReference type="OrthoDB" id="9808275at2"/>
<sequence length="341" mass="36023">MAETAAAADIADKADIVFAGHICIDLTPGLEALPPIEPGVLSSVGALGMSLGGAVGNGTRVLAQLGGRPAAVAAIGDDALGDLCQQLLRDQGVERVSLARRQDASTSYSLVFQPRGSDRSFWHHTGANEAFDGAVELPAGGALHVGYPAVLPGLLADDGRPLCALLRRAREQGMVTSLDTVYCPEDFPLDATGWERFFRAVLPETDLFCPSWEDITSTFSISSPPTPDAVKTWAERFLAWGARIVLITTGPDGGLLRVGRVPHDRGRFHTEDWDGTNTAFAAPKVARIATTNATGDTFKTAFLYHALGGAAPGAAIEFARTATAYRLRGLSLEPLTKEKDA</sequence>